<feature type="compositionally biased region" description="Polar residues" evidence="1">
    <location>
        <begin position="148"/>
        <end position="159"/>
    </location>
</feature>
<dbReference type="InParanoid" id="E9I112"/>
<evidence type="ECO:0000256" key="1">
    <source>
        <dbReference type="SAM" id="MobiDB-lite"/>
    </source>
</evidence>
<proteinExistence type="predicted"/>
<dbReference type="EMBL" id="GL733677">
    <property type="protein sequence ID" value="EFX62318.1"/>
    <property type="molecule type" value="Genomic_DNA"/>
</dbReference>
<dbReference type="Proteomes" id="UP000000305">
    <property type="component" value="Unassembled WGS sequence"/>
</dbReference>
<feature type="compositionally biased region" description="Polar residues" evidence="1">
    <location>
        <begin position="65"/>
        <end position="98"/>
    </location>
</feature>
<evidence type="ECO:0000313" key="3">
    <source>
        <dbReference type="Proteomes" id="UP000000305"/>
    </source>
</evidence>
<name>E9I112_DAPPU</name>
<dbReference type="AlphaFoldDB" id="E9I112"/>
<dbReference type="HOGENOM" id="CLU_963970_0_0_1"/>
<keyword evidence="3" id="KW-1185">Reference proteome</keyword>
<feature type="compositionally biased region" description="Polar residues" evidence="1">
    <location>
        <begin position="211"/>
        <end position="223"/>
    </location>
</feature>
<reference evidence="2 3" key="1">
    <citation type="journal article" date="2011" name="Science">
        <title>The ecoresponsive genome of Daphnia pulex.</title>
        <authorList>
            <person name="Colbourne J.K."/>
            <person name="Pfrender M.E."/>
            <person name="Gilbert D."/>
            <person name="Thomas W.K."/>
            <person name="Tucker A."/>
            <person name="Oakley T.H."/>
            <person name="Tokishita S."/>
            <person name="Aerts A."/>
            <person name="Arnold G.J."/>
            <person name="Basu M.K."/>
            <person name="Bauer D.J."/>
            <person name="Caceres C.E."/>
            <person name="Carmel L."/>
            <person name="Casola C."/>
            <person name="Choi J.H."/>
            <person name="Detter J.C."/>
            <person name="Dong Q."/>
            <person name="Dusheyko S."/>
            <person name="Eads B.D."/>
            <person name="Frohlich T."/>
            <person name="Geiler-Samerotte K.A."/>
            <person name="Gerlach D."/>
            <person name="Hatcher P."/>
            <person name="Jogdeo S."/>
            <person name="Krijgsveld J."/>
            <person name="Kriventseva E.V."/>
            <person name="Kultz D."/>
            <person name="Laforsch C."/>
            <person name="Lindquist E."/>
            <person name="Lopez J."/>
            <person name="Manak J.R."/>
            <person name="Muller J."/>
            <person name="Pangilinan J."/>
            <person name="Patwardhan R.P."/>
            <person name="Pitluck S."/>
            <person name="Pritham E.J."/>
            <person name="Rechtsteiner A."/>
            <person name="Rho M."/>
            <person name="Rogozin I.B."/>
            <person name="Sakarya O."/>
            <person name="Salamov A."/>
            <person name="Schaack S."/>
            <person name="Shapiro H."/>
            <person name="Shiga Y."/>
            <person name="Skalitzky C."/>
            <person name="Smith Z."/>
            <person name="Souvorov A."/>
            <person name="Sung W."/>
            <person name="Tang Z."/>
            <person name="Tsuchiya D."/>
            <person name="Tu H."/>
            <person name="Vos H."/>
            <person name="Wang M."/>
            <person name="Wolf Y.I."/>
            <person name="Yamagata H."/>
            <person name="Yamada T."/>
            <person name="Ye Y."/>
            <person name="Shaw J.R."/>
            <person name="Andrews J."/>
            <person name="Crease T.J."/>
            <person name="Tang H."/>
            <person name="Lucas S.M."/>
            <person name="Robertson H.M."/>
            <person name="Bork P."/>
            <person name="Koonin E.V."/>
            <person name="Zdobnov E.M."/>
            <person name="Grigoriev I.V."/>
            <person name="Lynch M."/>
            <person name="Boore J.L."/>
        </authorList>
    </citation>
    <scope>NUCLEOTIDE SEQUENCE [LARGE SCALE GENOMIC DNA]</scope>
</reference>
<sequence length="289" mass="30133">MEKACGNEACTNTFPSSNNRKKFCSAACYPSVIATAAAKRLGRGQKSVVPAPAASLPAAPPIYTESPSSSPAARSLDTSWAPSPSGHLTRTATTPGRSSTNAATLIRCRSTACCNYFSRTSRSRQYCSLPCRPSSSTRQPAAAPAISPTRTVASAPSTTPLSPALAQLVAVETPNRNLALGASDDSWSPPPERHSPATVTEGRQHRRRSSNTHGATNNSPQASSTIAPILLSVSQAATPALPANHDLNGDEGEYSDVPPSVACANSACSKSFICHNKNKKARNRSLSQC</sequence>
<organism evidence="2 3">
    <name type="scientific">Daphnia pulex</name>
    <name type="common">Water flea</name>
    <dbReference type="NCBI Taxonomy" id="6669"/>
    <lineage>
        <taxon>Eukaryota</taxon>
        <taxon>Metazoa</taxon>
        <taxon>Ecdysozoa</taxon>
        <taxon>Arthropoda</taxon>
        <taxon>Crustacea</taxon>
        <taxon>Branchiopoda</taxon>
        <taxon>Diplostraca</taxon>
        <taxon>Cladocera</taxon>
        <taxon>Anomopoda</taxon>
        <taxon>Daphniidae</taxon>
        <taxon>Daphnia</taxon>
    </lineage>
</organism>
<feature type="region of interest" description="Disordered" evidence="1">
    <location>
        <begin position="179"/>
        <end position="223"/>
    </location>
</feature>
<accession>E9I112</accession>
<dbReference type="KEGG" id="dpx:DAPPUDRAFT_120340"/>
<gene>
    <name evidence="2" type="ORF">DAPPUDRAFT_120340</name>
</gene>
<evidence type="ECO:0000313" key="2">
    <source>
        <dbReference type="EMBL" id="EFX62318.1"/>
    </source>
</evidence>
<feature type="region of interest" description="Disordered" evidence="1">
    <location>
        <begin position="129"/>
        <end position="159"/>
    </location>
</feature>
<dbReference type="PhylomeDB" id="E9I112"/>
<feature type="region of interest" description="Disordered" evidence="1">
    <location>
        <begin position="53"/>
        <end position="98"/>
    </location>
</feature>
<protein>
    <submittedName>
        <fullName evidence="2">Uncharacterized protein</fullName>
    </submittedName>
</protein>